<evidence type="ECO:0000313" key="3">
    <source>
        <dbReference type="Proteomes" id="UP000195137"/>
    </source>
</evidence>
<dbReference type="GO" id="GO:0005886">
    <property type="term" value="C:plasma membrane"/>
    <property type="evidence" value="ECO:0007669"/>
    <property type="project" value="UniProtKB-SubCell"/>
</dbReference>
<dbReference type="PANTHER" id="PTHR43471:SF12">
    <property type="entry name" value="HYPOTHETICAL MEMBRANE PROTEIN, CONSERVED"/>
    <property type="match status" value="1"/>
</dbReference>
<evidence type="ECO:0000256" key="1">
    <source>
        <dbReference type="SAM" id="Phobius"/>
    </source>
</evidence>
<dbReference type="GO" id="GO:0140359">
    <property type="term" value="F:ABC-type transporter activity"/>
    <property type="evidence" value="ECO:0007669"/>
    <property type="project" value="InterPro"/>
</dbReference>
<feature type="transmembrane region" description="Helical" evidence="1">
    <location>
        <begin position="151"/>
        <end position="175"/>
    </location>
</feature>
<keyword evidence="1" id="KW-0472">Membrane</keyword>
<feature type="transmembrane region" description="Helical" evidence="1">
    <location>
        <begin position="237"/>
        <end position="256"/>
    </location>
</feature>
<feature type="transmembrane region" description="Helical" evidence="1">
    <location>
        <begin position="72"/>
        <end position="93"/>
    </location>
</feature>
<feature type="transmembrane region" description="Helical" evidence="1">
    <location>
        <begin position="187"/>
        <end position="206"/>
    </location>
</feature>
<sequence length="260" mass="29091">MTSILRNESRKLLRSSVILTSVFALLSVMYLSIFPEFKEEAEELLAAFPEFFFDMFGIAELDTIEGFIAAEVYAFFWVILVGIYFAYIGAGFVSKDIKNRKMDLTLSNPVSRESVILQKIGALWVPLLILNVGVVVILYVGTSLIGEPIELISLIMVHLLSTPYLLVCAGIGLLLSIVFKKVKPAQVGAIGIVFILWLIESVSKVVPNYEWVGYISPSHYFDQTEILVYQEYSFLDASILLIAFIVLLALSIVLFVKKDI</sequence>
<dbReference type="OrthoDB" id="204776at2157"/>
<organism evidence="2 3">
    <name type="scientific">Methanonatronarchaeum thermophilum</name>
    <dbReference type="NCBI Taxonomy" id="1927129"/>
    <lineage>
        <taxon>Archaea</taxon>
        <taxon>Methanobacteriati</taxon>
        <taxon>Methanobacteriota</taxon>
        <taxon>Methanonatronarchaeia</taxon>
        <taxon>Methanonatronarchaeales</taxon>
        <taxon>Methanonatronarchaeaceae</taxon>
        <taxon>Methanonatronarchaeum</taxon>
    </lineage>
</organism>
<keyword evidence="1" id="KW-0812">Transmembrane</keyword>
<dbReference type="RefSeq" id="WP_086637081.1">
    <property type="nucleotide sequence ID" value="NZ_MRZU01000003.1"/>
</dbReference>
<reference evidence="2 3" key="1">
    <citation type="submission" date="2016-12" db="EMBL/GenBank/DDBJ databases">
        <title>Discovery of methanogenic haloarchaea.</title>
        <authorList>
            <person name="Sorokin D.Y."/>
            <person name="Makarova K.S."/>
            <person name="Abbas B."/>
            <person name="Ferrer M."/>
            <person name="Golyshin P.N."/>
        </authorList>
    </citation>
    <scope>NUCLEOTIDE SEQUENCE [LARGE SCALE GENOMIC DNA]</scope>
    <source>
        <strain evidence="2">AMET1</strain>
    </source>
</reference>
<dbReference type="Pfam" id="PF12679">
    <property type="entry name" value="ABC2_membrane_2"/>
    <property type="match status" value="1"/>
</dbReference>
<protein>
    <submittedName>
        <fullName evidence="2">ABC-type transport system permease involved in multi-copper enzyme maturation</fullName>
    </submittedName>
</protein>
<dbReference type="Proteomes" id="UP000195137">
    <property type="component" value="Unassembled WGS sequence"/>
</dbReference>
<keyword evidence="3" id="KW-1185">Reference proteome</keyword>
<dbReference type="EMBL" id="MRZU01000003">
    <property type="protein sequence ID" value="OUJ19032.1"/>
    <property type="molecule type" value="Genomic_DNA"/>
</dbReference>
<gene>
    <name evidence="2" type="ORF">AMET1_0684</name>
</gene>
<feature type="transmembrane region" description="Helical" evidence="1">
    <location>
        <begin position="12"/>
        <end position="33"/>
    </location>
</feature>
<feature type="transmembrane region" description="Helical" evidence="1">
    <location>
        <begin position="122"/>
        <end position="145"/>
    </location>
</feature>
<keyword evidence="1" id="KW-1133">Transmembrane helix</keyword>
<dbReference type="AlphaFoldDB" id="A0A1Y3GC39"/>
<evidence type="ECO:0000313" key="2">
    <source>
        <dbReference type="EMBL" id="OUJ19032.1"/>
    </source>
</evidence>
<comment type="caution">
    <text evidence="2">The sequence shown here is derived from an EMBL/GenBank/DDBJ whole genome shotgun (WGS) entry which is preliminary data.</text>
</comment>
<name>A0A1Y3GC39_9EURY</name>
<accession>A0A1Y3GC39</accession>
<dbReference type="PANTHER" id="PTHR43471">
    <property type="entry name" value="ABC TRANSPORTER PERMEASE"/>
    <property type="match status" value="1"/>
</dbReference>
<proteinExistence type="predicted"/>